<name>A0AAV8YBM4_9CUCU</name>
<accession>A0AAV8YBM4</accession>
<keyword evidence="2" id="KW-1185">Reference proteome</keyword>
<evidence type="ECO:0000313" key="2">
    <source>
        <dbReference type="Proteomes" id="UP001162156"/>
    </source>
</evidence>
<sequence length="141" mass="16151">MATSKSVIGKISEFNYLNNDFSVSKVKLQQWFVANLISDHDVKRAILISSLSDETYILLRNLCIPREPDTEKFEELMHKLNIHCDPVQSLFTSRKKLYHAAQNNTESVGEWAARVHSLANLCSYSRYAGDYNARHICGWNA</sequence>
<proteinExistence type="predicted"/>
<protein>
    <submittedName>
        <fullName evidence="1">Uncharacterized protein</fullName>
    </submittedName>
</protein>
<gene>
    <name evidence="1" type="ORF">NQ314_008295</name>
</gene>
<organism evidence="1 2">
    <name type="scientific">Rhamnusium bicolor</name>
    <dbReference type="NCBI Taxonomy" id="1586634"/>
    <lineage>
        <taxon>Eukaryota</taxon>
        <taxon>Metazoa</taxon>
        <taxon>Ecdysozoa</taxon>
        <taxon>Arthropoda</taxon>
        <taxon>Hexapoda</taxon>
        <taxon>Insecta</taxon>
        <taxon>Pterygota</taxon>
        <taxon>Neoptera</taxon>
        <taxon>Endopterygota</taxon>
        <taxon>Coleoptera</taxon>
        <taxon>Polyphaga</taxon>
        <taxon>Cucujiformia</taxon>
        <taxon>Chrysomeloidea</taxon>
        <taxon>Cerambycidae</taxon>
        <taxon>Lepturinae</taxon>
        <taxon>Rhagiini</taxon>
        <taxon>Rhamnusium</taxon>
    </lineage>
</organism>
<dbReference type="Proteomes" id="UP001162156">
    <property type="component" value="Unassembled WGS sequence"/>
</dbReference>
<reference evidence="1" key="1">
    <citation type="journal article" date="2023" name="Insect Mol. Biol.">
        <title>Genome sequencing provides insights into the evolution of gene families encoding plant cell wall-degrading enzymes in longhorned beetles.</title>
        <authorList>
            <person name="Shin N.R."/>
            <person name="Okamura Y."/>
            <person name="Kirsch R."/>
            <person name="Pauchet Y."/>
        </authorList>
    </citation>
    <scope>NUCLEOTIDE SEQUENCE</scope>
    <source>
        <strain evidence="1">RBIC_L_NR</strain>
    </source>
</reference>
<dbReference type="AlphaFoldDB" id="A0AAV8YBM4"/>
<evidence type="ECO:0000313" key="1">
    <source>
        <dbReference type="EMBL" id="KAJ8949044.1"/>
    </source>
</evidence>
<dbReference type="EMBL" id="JANEYF010002258">
    <property type="protein sequence ID" value="KAJ8949044.1"/>
    <property type="molecule type" value="Genomic_DNA"/>
</dbReference>
<comment type="caution">
    <text evidence="1">The sequence shown here is derived from an EMBL/GenBank/DDBJ whole genome shotgun (WGS) entry which is preliminary data.</text>
</comment>